<comment type="similarity">
    <text evidence="1">Belongs to the glycosyltransferase group 1 family. Glycosyltransferase 4 subfamily.</text>
</comment>
<protein>
    <submittedName>
        <fullName evidence="6">Glycosyltransferase</fullName>
    </submittedName>
</protein>
<evidence type="ECO:0000313" key="6">
    <source>
        <dbReference type="EMBL" id="NHK29510.1"/>
    </source>
</evidence>
<name>A0A8J3ESN2_9PROT</name>
<dbReference type="AlphaFoldDB" id="A0A8J3ESN2"/>
<dbReference type="PANTHER" id="PTHR12526:SF640">
    <property type="entry name" value="COLANIC ACID BIOSYNTHESIS GLYCOSYLTRANSFERASE WCAL-RELATED"/>
    <property type="match status" value="1"/>
</dbReference>
<evidence type="ECO:0000256" key="3">
    <source>
        <dbReference type="ARBA" id="ARBA00022679"/>
    </source>
</evidence>
<dbReference type="Proteomes" id="UP000818603">
    <property type="component" value="Unassembled WGS sequence"/>
</dbReference>
<evidence type="ECO:0000256" key="2">
    <source>
        <dbReference type="ARBA" id="ARBA00022676"/>
    </source>
</evidence>
<proteinExistence type="inferred from homology"/>
<feature type="domain" description="Glycosyl transferase family 1" evidence="4">
    <location>
        <begin position="302"/>
        <end position="454"/>
    </location>
</feature>
<reference evidence="5" key="3">
    <citation type="submission" date="2020-09" db="EMBL/GenBank/DDBJ databases">
        <authorList>
            <person name="Sun Q."/>
            <person name="Zhou Y."/>
        </authorList>
    </citation>
    <scope>NUCLEOTIDE SEQUENCE</scope>
    <source>
        <strain evidence="5">CGMCC 1.14984</strain>
    </source>
</reference>
<dbReference type="EMBL" id="BMGZ01000004">
    <property type="protein sequence ID" value="GGI01720.1"/>
    <property type="molecule type" value="Genomic_DNA"/>
</dbReference>
<dbReference type="PANTHER" id="PTHR12526">
    <property type="entry name" value="GLYCOSYLTRANSFERASE"/>
    <property type="match status" value="1"/>
</dbReference>
<keyword evidence="3" id="KW-0808">Transferase</keyword>
<evidence type="ECO:0000313" key="8">
    <source>
        <dbReference type="Proteomes" id="UP000818603"/>
    </source>
</evidence>
<reference evidence="5" key="1">
    <citation type="journal article" date="2014" name="Int. J. Syst. Evol. Microbiol.">
        <title>Complete genome sequence of Corynebacterium casei LMG S-19264T (=DSM 44701T), isolated from a smear-ripened cheese.</title>
        <authorList>
            <consortium name="US DOE Joint Genome Institute (JGI-PGF)"/>
            <person name="Walter F."/>
            <person name="Albersmeier A."/>
            <person name="Kalinowski J."/>
            <person name="Ruckert C."/>
        </authorList>
    </citation>
    <scope>NUCLEOTIDE SEQUENCE</scope>
    <source>
        <strain evidence="5">CGMCC 1.14984</strain>
    </source>
</reference>
<dbReference type="Gene3D" id="3.40.50.2000">
    <property type="entry name" value="Glycogen Phosphorylase B"/>
    <property type="match status" value="2"/>
</dbReference>
<reference evidence="6 8" key="2">
    <citation type="submission" date="2020-02" db="EMBL/GenBank/DDBJ databases">
        <title>Genome sequence of Parvularcula flava strain NH6-79.</title>
        <authorList>
            <person name="Abdul Karim M.H."/>
            <person name="Lam M.Q."/>
            <person name="Chen S.J."/>
            <person name="Yahya A."/>
            <person name="Shahir S."/>
            <person name="Shamsir M.S."/>
            <person name="Chong C.S."/>
        </authorList>
    </citation>
    <scope>NUCLEOTIDE SEQUENCE [LARGE SCALE GENOMIC DNA]</scope>
    <source>
        <strain evidence="6 8">NH6-79</strain>
    </source>
</reference>
<gene>
    <name evidence="6" type="ORF">FF098_016495</name>
    <name evidence="5" type="ORF">GCM10011355_33040</name>
</gene>
<organism evidence="5 7">
    <name type="scientific">Aquisalinus luteolus</name>
    <dbReference type="NCBI Taxonomy" id="1566827"/>
    <lineage>
        <taxon>Bacteria</taxon>
        <taxon>Pseudomonadati</taxon>
        <taxon>Pseudomonadota</taxon>
        <taxon>Alphaproteobacteria</taxon>
        <taxon>Parvularculales</taxon>
        <taxon>Parvularculaceae</taxon>
        <taxon>Aquisalinus</taxon>
    </lineage>
</organism>
<evidence type="ECO:0000313" key="5">
    <source>
        <dbReference type="EMBL" id="GGI01720.1"/>
    </source>
</evidence>
<accession>A0A8J3ESN2</accession>
<dbReference type="Pfam" id="PF00534">
    <property type="entry name" value="Glycos_transf_1"/>
    <property type="match status" value="1"/>
</dbReference>
<dbReference type="CDD" id="cd03801">
    <property type="entry name" value="GT4_PimA-like"/>
    <property type="match status" value="1"/>
</dbReference>
<dbReference type="SUPFAM" id="SSF53756">
    <property type="entry name" value="UDP-Glycosyltransferase/glycogen phosphorylase"/>
    <property type="match status" value="1"/>
</dbReference>
<sequence length="478" mass="54286">MTSQDIDAVIDSHRNGIMVVTDRYPPNSHGGAELSLHITLSRSEYREKCLVVTFNDTIDAPSTYELDGVSVIEFPAPTLWPYHAQSMKRFADNQSARRPMRAARKALWLLGYLFQGEVWRIPLRLRMIHLNYMVGVQGGVPADFDQVDHSLRRRYLADVVKRMQPATIHADNYRSILAVASLRQKANARMIGLVRDNRFACMNHNQSMMINGKLCGVCNFECYEHRKKHSGFIKSLFERTRRHRQHALHQMDTVVVTSKFLHDQIAGIFNSARIVYLPNPADDMDSIIASYRGVAELPGFNILVVGMLNENKGQADLVKKIDELVARVPDAKIYFAGRGERIEARINEIAAEKGLADRVEVLGYLSRQDLYRWMRRCQVVALPTMWPEPFGRVPLEAGMACRPVVAFKVGGLIETIRHEKTGLLVPHKQMSDFIEALGTLADDPGKMRRMGYAAFDHIGQNFQASARAKELIKVWKSR</sequence>
<comment type="caution">
    <text evidence="5">The sequence shown here is derived from an EMBL/GenBank/DDBJ whole genome shotgun (WGS) entry which is preliminary data.</text>
</comment>
<dbReference type="GO" id="GO:0016757">
    <property type="term" value="F:glycosyltransferase activity"/>
    <property type="evidence" value="ECO:0007669"/>
    <property type="project" value="UniProtKB-KW"/>
</dbReference>
<evidence type="ECO:0000256" key="1">
    <source>
        <dbReference type="ARBA" id="ARBA00009481"/>
    </source>
</evidence>
<dbReference type="RefSeq" id="WP_155142649.1">
    <property type="nucleotide sequence ID" value="NZ_BMGZ01000004.1"/>
</dbReference>
<keyword evidence="8" id="KW-1185">Reference proteome</keyword>
<evidence type="ECO:0000259" key="4">
    <source>
        <dbReference type="Pfam" id="PF00534"/>
    </source>
</evidence>
<dbReference type="InterPro" id="IPR001296">
    <property type="entry name" value="Glyco_trans_1"/>
</dbReference>
<evidence type="ECO:0000313" key="7">
    <source>
        <dbReference type="Proteomes" id="UP000621856"/>
    </source>
</evidence>
<dbReference type="Proteomes" id="UP000621856">
    <property type="component" value="Unassembled WGS sequence"/>
</dbReference>
<keyword evidence="2" id="KW-0328">Glycosyltransferase</keyword>
<dbReference type="EMBL" id="VCJR02000006">
    <property type="protein sequence ID" value="NHK29510.1"/>
    <property type="molecule type" value="Genomic_DNA"/>
</dbReference>